<proteinExistence type="inferred from homology"/>
<name>A0A0D8ZUZ9_9CYAN</name>
<accession>A0A0D8ZUZ9</accession>
<dbReference type="OrthoDB" id="466512at2"/>
<evidence type="ECO:0000259" key="8">
    <source>
        <dbReference type="Pfam" id="PF07282"/>
    </source>
</evidence>
<reference evidence="10 11" key="1">
    <citation type="submission" date="2015-02" db="EMBL/GenBank/DDBJ databases">
        <title>Draft genome of a novel marine cyanobacterium (Chroococcales) isolated from South Atlantic Ocean.</title>
        <authorList>
            <person name="Rigonato J."/>
            <person name="Alvarenga D.O."/>
            <person name="Branco L.H."/>
            <person name="Varani A.M."/>
            <person name="Brandini F.P."/>
            <person name="Fiore M.F."/>
        </authorList>
    </citation>
    <scope>NUCLEOTIDE SEQUENCE [LARGE SCALE GENOMIC DNA]</scope>
    <source>
        <strain evidence="10 11">CENA595</strain>
    </source>
</reference>
<evidence type="ECO:0000256" key="6">
    <source>
        <dbReference type="ARBA" id="ARBA00023172"/>
    </source>
</evidence>
<keyword evidence="11" id="KW-1185">Reference proteome</keyword>
<dbReference type="RefSeq" id="WP_045054035.1">
    <property type="nucleotide sequence ID" value="NZ_CAWMDP010000038.1"/>
</dbReference>
<dbReference type="EMBL" id="JYON01000006">
    <property type="protein sequence ID" value="KJH72274.1"/>
    <property type="molecule type" value="Genomic_DNA"/>
</dbReference>
<protein>
    <submittedName>
        <fullName evidence="10">Transposase</fullName>
    </submittedName>
</protein>
<dbReference type="AlphaFoldDB" id="A0A0D8ZUZ9"/>
<dbReference type="GO" id="GO:0006310">
    <property type="term" value="P:DNA recombination"/>
    <property type="evidence" value="ECO:0007669"/>
    <property type="project" value="UniProtKB-KW"/>
</dbReference>
<evidence type="ECO:0000259" key="9">
    <source>
        <dbReference type="Pfam" id="PF12323"/>
    </source>
</evidence>
<organism evidence="10 11">
    <name type="scientific">Aliterella atlantica CENA595</name>
    <dbReference type="NCBI Taxonomy" id="1618023"/>
    <lineage>
        <taxon>Bacteria</taxon>
        <taxon>Bacillati</taxon>
        <taxon>Cyanobacteriota</taxon>
        <taxon>Cyanophyceae</taxon>
        <taxon>Chroococcidiopsidales</taxon>
        <taxon>Aliterellaceae</taxon>
        <taxon>Aliterella</taxon>
    </lineage>
</organism>
<dbReference type="InterPro" id="IPR010095">
    <property type="entry name" value="Cas12f1-like_TNB"/>
</dbReference>
<evidence type="ECO:0000313" key="11">
    <source>
        <dbReference type="Proteomes" id="UP000032452"/>
    </source>
</evidence>
<dbReference type="GO" id="GO:0032196">
    <property type="term" value="P:transposition"/>
    <property type="evidence" value="ECO:0007669"/>
    <property type="project" value="UniProtKB-KW"/>
</dbReference>
<keyword evidence="3" id="KW-0479">Metal-binding</keyword>
<sequence length="420" mass="47805">MLSLTYSYRIYPDLAQEARMLTWMEQCRRVYNYALAERRDWIASRKCAVNACNIKQEYIISADTLYPDYYKQQNALSLAKKNLSDLQDVQSQVLQDALKRLDKAFKFRQERGFGFPRFKKVGQYRSFVFPQFKSHPVVGSDVANLVTGWQIKLPKIGAVRINLHRPLPDGFEVKQVRVVCKASGWYTQLILSCDISVPVLQPHGESIGIDLGLLNFLATSSGKLIARPKFFIQLQSKLKWLQRQLKDKVKGSNNYKKAQKQIAKLHEHIHNTRREFHFLTAHQLCDGVGMIFAEDLNLTNLCRGMLAKHCLDAGWGRFLEILGWVCKKRGVYFAKVDPKGTSQTCPNCGTHTGKKELLERVHNCSFCGYITDRDVAAAIVVEQRGLTAVGQTVMLPVEVDRLGVPVKQEVRKSNLGKPTL</sequence>
<keyword evidence="5" id="KW-0238">DNA-binding</keyword>
<comment type="caution">
    <text evidence="10">The sequence shown here is derived from an EMBL/GenBank/DDBJ whole genome shotgun (WGS) entry which is preliminary data.</text>
</comment>
<evidence type="ECO:0000313" key="10">
    <source>
        <dbReference type="EMBL" id="KJH72274.1"/>
    </source>
</evidence>
<feature type="domain" description="Transposase putative helix-turn-helix" evidence="9">
    <location>
        <begin position="1"/>
        <end position="46"/>
    </location>
</feature>
<dbReference type="Proteomes" id="UP000032452">
    <property type="component" value="Unassembled WGS sequence"/>
</dbReference>
<dbReference type="GO" id="GO:0003677">
    <property type="term" value="F:DNA binding"/>
    <property type="evidence" value="ECO:0007669"/>
    <property type="project" value="UniProtKB-KW"/>
</dbReference>
<dbReference type="Pfam" id="PF07282">
    <property type="entry name" value="Cas12f1-like_TNB"/>
    <property type="match status" value="1"/>
</dbReference>
<evidence type="ECO:0000256" key="2">
    <source>
        <dbReference type="ARBA" id="ARBA00022578"/>
    </source>
</evidence>
<evidence type="ECO:0000256" key="5">
    <source>
        <dbReference type="ARBA" id="ARBA00023125"/>
    </source>
</evidence>
<dbReference type="InterPro" id="IPR001959">
    <property type="entry name" value="Transposase"/>
</dbReference>
<evidence type="ECO:0000256" key="4">
    <source>
        <dbReference type="ARBA" id="ARBA00022833"/>
    </source>
</evidence>
<dbReference type="GO" id="GO:0046872">
    <property type="term" value="F:metal ion binding"/>
    <property type="evidence" value="ECO:0007669"/>
    <property type="project" value="UniProtKB-KW"/>
</dbReference>
<dbReference type="Pfam" id="PF12323">
    <property type="entry name" value="HTH_OrfB_IS605"/>
    <property type="match status" value="1"/>
</dbReference>
<gene>
    <name evidence="10" type="ORF">UH38_07550</name>
</gene>
<dbReference type="Pfam" id="PF01385">
    <property type="entry name" value="OrfB_IS605"/>
    <property type="match status" value="1"/>
</dbReference>
<dbReference type="NCBIfam" id="NF040570">
    <property type="entry name" value="guided_TnpB"/>
    <property type="match status" value="1"/>
</dbReference>
<dbReference type="InterPro" id="IPR021027">
    <property type="entry name" value="Transposase_put_HTH"/>
</dbReference>
<evidence type="ECO:0000256" key="3">
    <source>
        <dbReference type="ARBA" id="ARBA00022723"/>
    </source>
</evidence>
<feature type="domain" description="Cas12f1-like TNB" evidence="8">
    <location>
        <begin position="315"/>
        <end position="380"/>
    </location>
</feature>
<comment type="similarity">
    <text evidence="1">In the C-terminal section; belongs to the transposase 35 family.</text>
</comment>
<evidence type="ECO:0000256" key="1">
    <source>
        <dbReference type="ARBA" id="ARBA00008761"/>
    </source>
</evidence>
<dbReference type="STRING" id="1618023.UH38_07550"/>
<keyword evidence="2" id="KW-0815">Transposition</keyword>
<feature type="domain" description="Probable transposase IS891/IS1136/IS1341" evidence="7">
    <location>
        <begin position="201"/>
        <end position="301"/>
    </location>
</feature>
<keyword evidence="6" id="KW-0233">DNA recombination</keyword>
<keyword evidence="4" id="KW-0862">Zinc</keyword>
<evidence type="ECO:0000259" key="7">
    <source>
        <dbReference type="Pfam" id="PF01385"/>
    </source>
</evidence>